<gene>
    <name evidence="2" type="ORF">L5014_23175</name>
</gene>
<dbReference type="RefSeq" id="WP_238466077.1">
    <property type="nucleotide sequence ID" value="NZ_JAKLJA010000022.1"/>
</dbReference>
<feature type="compositionally biased region" description="Polar residues" evidence="1">
    <location>
        <begin position="30"/>
        <end position="39"/>
    </location>
</feature>
<accession>A0A9X1UKW4</accession>
<dbReference type="AlphaFoldDB" id="A0A9X1UKW4"/>
<protein>
    <submittedName>
        <fullName evidence="2">Uncharacterized protein</fullName>
    </submittedName>
</protein>
<evidence type="ECO:0000313" key="2">
    <source>
        <dbReference type="EMBL" id="MCG5076241.1"/>
    </source>
</evidence>
<keyword evidence="3" id="KW-1185">Reference proteome</keyword>
<reference evidence="2" key="1">
    <citation type="submission" date="2022-01" db="EMBL/GenBank/DDBJ databases">
        <title>Genome sequence and assembly of Parabukholderia sp. RG36.</title>
        <authorList>
            <person name="Chhetri G."/>
        </authorList>
    </citation>
    <scope>NUCLEOTIDE SEQUENCE</scope>
    <source>
        <strain evidence="2">RG36</strain>
    </source>
</reference>
<evidence type="ECO:0000313" key="3">
    <source>
        <dbReference type="Proteomes" id="UP001139308"/>
    </source>
</evidence>
<feature type="region of interest" description="Disordered" evidence="1">
    <location>
        <begin position="26"/>
        <end position="49"/>
    </location>
</feature>
<name>A0A9X1UKW4_9BURK</name>
<sequence length="49" mass="5233">MLDIVVNPLRIGELLLRCAHFARAPAAQTAGKSPSSRGQIFSVECPTLP</sequence>
<dbReference type="Proteomes" id="UP001139308">
    <property type="component" value="Unassembled WGS sequence"/>
</dbReference>
<proteinExistence type="predicted"/>
<comment type="caution">
    <text evidence="2">The sequence shown here is derived from an EMBL/GenBank/DDBJ whole genome shotgun (WGS) entry which is preliminary data.</text>
</comment>
<evidence type="ECO:0000256" key="1">
    <source>
        <dbReference type="SAM" id="MobiDB-lite"/>
    </source>
</evidence>
<dbReference type="EMBL" id="JAKLJA010000022">
    <property type="protein sequence ID" value="MCG5076241.1"/>
    <property type="molecule type" value="Genomic_DNA"/>
</dbReference>
<organism evidence="2 3">
    <name type="scientific">Paraburkholderia tagetis</name>
    <dbReference type="NCBI Taxonomy" id="2913261"/>
    <lineage>
        <taxon>Bacteria</taxon>
        <taxon>Pseudomonadati</taxon>
        <taxon>Pseudomonadota</taxon>
        <taxon>Betaproteobacteria</taxon>
        <taxon>Burkholderiales</taxon>
        <taxon>Burkholderiaceae</taxon>
        <taxon>Paraburkholderia</taxon>
    </lineage>
</organism>